<evidence type="ECO:0000313" key="2">
    <source>
        <dbReference type="EMBL" id="CAB4656084.1"/>
    </source>
</evidence>
<sequence>MAAPKHTRVDPTDAPRAYESPNHVPDSWVKDRPAEILGRQPQGAKLGHQGPDQGYILLLANRVKDKIKVQEGENLEDAIRGTIGIALKRASMYGRAPVMHDLTFALTIWGWFVETPPADLLTKRRTVFAGLRDAHHYYECRELVDMVPDTTFQLSIDQLTASTPMSWRALTGA</sequence>
<organism evidence="2">
    <name type="scientific">freshwater metagenome</name>
    <dbReference type="NCBI Taxonomy" id="449393"/>
    <lineage>
        <taxon>unclassified sequences</taxon>
        <taxon>metagenomes</taxon>
        <taxon>ecological metagenomes</taxon>
    </lineage>
</organism>
<accession>A0A6J6L664</accession>
<name>A0A6J6L664_9ZZZZ</name>
<reference evidence="2" key="1">
    <citation type="submission" date="2020-05" db="EMBL/GenBank/DDBJ databases">
        <authorList>
            <person name="Chiriac C."/>
            <person name="Salcher M."/>
            <person name="Ghai R."/>
            <person name="Kavagutti S V."/>
        </authorList>
    </citation>
    <scope>NUCLEOTIDE SEQUENCE</scope>
</reference>
<evidence type="ECO:0000256" key="1">
    <source>
        <dbReference type="SAM" id="MobiDB-lite"/>
    </source>
</evidence>
<proteinExistence type="predicted"/>
<dbReference type="EMBL" id="CAEZWB010000172">
    <property type="protein sequence ID" value="CAB4656084.1"/>
    <property type="molecule type" value="Genomic_DNA"/>
</dbReference>
<dbReference type="AlphaFoldDB" id="A0A6J6L664"/>
<feature type="region of interest" description="Disordered" evidence="1">
    <location>
        <begin position="1"/>
        <end position="29"/>
    </location>
</feature>
<protein>
    <submittedName>
        <fullName evidence="2">Unannotated protein</fullName>
    </submittedName>
</protein>
<gene>
    <name evidence="2" type="ORF">UFOPK2166_01100</name>
</gene>